<dbReference type="PROSITE" id="PS51450">
    <property type="entry name" value="LRR"/>
    <property type="match status" value="2"/>
</dbReference>
<dbReference type="EMBL" id="JAKOGI010000659">
    <property type="protein sequence ID" value="KAJ8431867.1"/>
    <property type="molecule type" value="Genomic_DNA"/>
</dbReference>
<name>A0A9Q1JW02_9CARY</name>
<organism evidence="3 4">
    <name type="scientific">Carnegiea gigantea</name>
    <dbReference type="NCBI Taxonomy" id="171969"/>
    <lineage>
        <taxon>Eukaryota</taxon>
        <taxon>Viridiplantae</taxon>
        <taxon>Streptophyta</taxon>
        <taxon>Embryophyta</taxon>
        <taxon>Tracheophyta</taxon>
        <taxon>Spermatophyta</taxon>
        <taxon>Magnoliopsida</taxon>
        <taxon>eudicotyledons</taxon>
        <taxon>Gunneridae</taxon>
        <taxon>Pentapetalae</taxon>
        <taxon>Caryophyllales</taxon>
        <taxon>Cactineae</taxon>
        <taxon>Cactaceae</taxon>
        <taxon>Cactoideae</taxon>
        <taxon>Echinocereeae</taxon>
        <taxon>Carnegiea</taxon>
    </lineage>
</organism>
<gene>
    <name evidence="3" type="ORF">Cgig2_023511</name>
</gene>
<dbReference type="SMART" id="SM00369">
    <property type="entry name" value="LRR_TYP"/>
    <property type="match status" value="4"/>
</dbReference>
<dbReference type="InterPro" id="IPR001611">
    <property type="entry name" value="Leu-rich_rpt"/>
</dbReference>
<keyword evidence="2" id="KW-0677">Repeat</keyword>
<evidence type="ECO:0000256" key="2">
    <source>
        <dbReference type="ARBA" id="ARBA00022737"/>
    </source>
</evidence>
<dbReference type="InterPro" id="IPR003591">
    <property type="entry name" value="Leu-rich_rpt_typical-subtyp"/>
</dbReference>
<dbReference type="PANTHER" id="PTHR15454">
    <property type="entry name" value="NISCHARIN RELATED"/>
    <property type="match status" value="1"/>
</dbReference>
<comment type="caution">
    <text evidence="3">The sequence shown here is derived from an EMBL/GenBank/DDBJ whole genome shotgun (WGS) entry which is preliminary data.</text>
</comment>
<dbReference type="InterPro" id="IPR025875">
    <property type="entry name" value="Leu-rich_rpt_4"/>
</dbReference>
<dbReference type="AlphaFoldDB" id="A0A9Q1JW02"/>
<dbReference type="SMART" id="SM00365">
    <property type="entry name" value="LRR_SD22"/>
    <property type="match status" value="6"/>
</dbReference>
<reference evidence="3" key="1">
    <citation type="submission" date="2022-04" db="EMBL/GenBank/DDBJ databases">
        <title>Carnegiea gigantea Genome sequencing and assembly v2.</title>
        <authorList>
            <person name="Copetti D."/>
            <person name="Sanderson M.J."/>
            <person name="Burquez A."/>
            <person name="Wojciechowski M.F."/>
        </authorList>
    </citation>
    <scope>NUCLEOTIDE SEQUENCE</scope>
    <source>
        <strain evidence="3">SGP5-SGP5p</strain>
        <tissue evidence="3">Aerial part</tissue>
    </source>
</reference>
<keyword evidence="1" id="KW-0433">Leucine-rich repeat</keyword>
<evidence type="ECO:0000256" key="1">
    <source>
        <dbReference type="ARBA" id="ARBA00022614"/>
    </source>
</evidence>
<dbReference type="Gene3D" id="3.80.10.10">
    <property type="entry name" value="Ribonuclease Inhibitor"/>
    <property type="match status" value="3"/>
</dbReference>
<dbReference type="PANTHER" id="PTHR15454:SF56">
    <property type="entry name" value="PROTEIN PHOSPHATASE 1 REGULATORY SUBUNIT 7-RELATED"/>
    <property type="match status" value="1"/>
</dbReference>
<evidence type="ECO:0000313" key="4">
    <source>
        <dbReference type="Proteomes" id="UP001153076"/>
    </source>
</evidence>
<protein>
    <submittedName>
        <fullName evidence="3">Uncharacterized protein</fullName>
    </submittedName>
</protein>
<proteinExistence type="predicted"/>
<accession>A0A9Q1JW02</accession>
<dbReference type="GO" id="GO:0005737">
    <property type="term" value="C:cytoplasm"/>
    <property type="evidence" value="ECO:0007669"/>
    <property type="project" value="TreeGrafter"/>
</dbReference>
<sequence length="313" mass="35404">MNSEETADHDQPPEEEDAAAVTALDLTSYQLHDLDSVEFPPSLIELDLTANRLSKLDPRISLLSHLTKLSLRQNLFDDAGVEPLSHWDAISGLEELVFRDNKLMKIPDVSIFRMGCQRPPTLSKNYICPNEIPKIEEIGHFTGCKFELGSNRLRVMENLEALVNLQELWLGRNRIKAVHLCGLKCIKKLSLQSNRLTSMKDLRRGLLCYPCLRVLFSVINECVALEELYLSHNGISKMDGLSTLVNLRVLDICGLMITRLQPWKAWLMQLPVQGRSLPLSILNTNPCANSPNYTATLRQIFPNIQQIDSQVFA</sequence>
<dbReference type="SUPFAM" id="SSF52058">
    <property type="entry name" value="L domain-like"/>
    <property type="match status" value="1"/>
</dbReference>
<dbReference type="Pfam" id="PF12799">
    <property type="entry name" value="LRR_4"/>
    <property type="match status" value="1"/>
</dbReference>
<dbReference type="InterPro" id="IPR032675">
    <property type="entry name" value="LRR_dom_sf"/>
</dbReference>
<evidence type="ECO:0000313" key="3">
    <source>
        <dbReference type="EMBL" id="KAJ8431867.1"/>
    </source>
</evidence>
<dbReference type="OrthoDB" id="266138at2759"/>
<dbReference type="Proteomes" id="UP001153076">
    <property type="component" value="Unassembled WGS sequence"/>
</dbReference>
<dbReference type="FunFam" id="3.80.10.10:FF:000579">
    <property type="entry name" value="Protein phosphatase 1 regulatory subunit 7"/>
    <property type="match status" value="1"/>
</dbReference>
<keyword evidence="4" id="KW-1185">Reference proteome</keyword>